<evidence type="ECO:0000256" key="3">
    <source>
        <dbReference type="PROSITE-ProRule" id="PRU00023"/>
    </source>
</evidence>
<dbReference type="EMBL" id="JBANQN010000009">
    <property type="protein sequence ID" value="KAK6781050.1"/>
    <property type="molecule type" value="Genomic_DNA"/>
</dbReference>
<reference evidence="7 8" key="1">
    <citation type="submission" date="2024-02" db="EMBL/GenBank/DDBJ databases">
        <title>de novo genome assembly of Solanum bulbocastanum strain 11H21.</title>
        <authorList>
            <person name="Hosaka A.J."/>
        </authorList>
    </citation>
    <scope>NUCLEOTIDE SEQUENCE [LARGE SCALE GENOMIC DNA]</scope>
    <source>
        <tissue evidence="7">Young leaves</tissue>
    </source>
</reference>
<feature type="repeat" description="ANK" evidence="3">
    <location>
        <begin position="75"/>
        <end position="107"/>
    </location>
</feature>
<keyword evidence="1" id="KW-0677">Repeat</keyword>
<feature type="region of interest" description="Disordered" evidence="5">
    <location>
        <begin position="314"/>
        <end position="334"/>
    </location>
</feature>
<dbReference type="PROSITE" id="PS50297">
    <property type="entry name" value="ANK_REP_REGION"/>
    <property type="match status" value="2"/>
</dbReference>
<evidence type="ECO:0000259" key="6">
    <source>
        <dbReference type="PROSITE" id="PS50089"/>
    </source>
</evidence>
<dbReference type="InterPro" id="IPR001841">
    <property type="entry name" value="Znf_RING"/>
</dbReference>
<dbReference type="PROSITE" id="PS50088">
    <property type="entry name" value="ANK_REPEAT"/>
    <property type="match status" value="2"/>
</dbReference>
<dbReference type="SUPFAM" id="SSF48403">
    <property type="entry name" value="Ankyrin repeat"/>
    <property type="match status" value="1"/>
</dbReference>
<evidence type="ECO:0000256" key="1">
    <source>
        <dbReference type="ARBA" id="ARBA00022737"/>
    </source>
</evidence>
<feature type="domain" description="RING-type" evidence="6">
    <location>
        <begin position="450"/>
        <end position="489"/>
    </location>
</feature>
<dbReference type="PANTHER" id="PTHR24166:SF45">
    <property type="entry name" value="E3 UBIQUITIN-PROTEIN LIGASE XBAT35"/>
    <property type="match status" value="1"/>
</dbReference>
<dbReference type="InterPro" id="IPR050889">
    <property type="entry name" value="Dendritic_Spine_Reg/Scaffold"/>
</dbReference>
<dbReference type="SMART" id="SM00248">
    <property type="entry name" value="ANK"/>
    <property type="match status" value="2"/>
</dbReference>
<accession>A0AAN8T5J8</accession>
<dbReference type="SMART" id="SM00184">
    <property type="entry name" value="RING"/>
    <property type="match status" value="1"/>
</dbReference>
<keyword evidence="4" id="KW-0862">Zinc</keyword>
<evidence type="ECO:0000313" key="7">
    <source>
        <dbReference type="EMBL" id="KAK6781050.1"/>
    </source>
</evidence>
<dbReference type="InterPro" id="IPR013083">
    <property type="entry name" value="Znf_RING/FYVE/PHD"/>
</dbReference>
<comment type="caution">
    <text evidence="7">The sequence shown here is derived from an EMBL/GenBank/DDBJ whole genome shotgun (WGS) entry which is preliminary data.</text>
</comment>
<name>A0AAN8T5J8_SOLBU</name>
<dbReference type="PROSITE" id="PS50089">
    <property type="entry name" value="ZF_RING_2"/>
    <property type="match status" value="1"/>
</dbReference>
<gene>
    <name evidence="7" type="ORF">RDI58_023234</name>
</gene>
<evidence type="ECO:0000256" key="4">
    <source>
        <dbReference type="PROSITE-ProRule" id="PRU00175"/>
    </source>
</evidence>
<evidence type="ECO:0000313" key="8">
    <source>
        <dbReference type="Proteomes" id="UP001371456"/>
    </source>
</evidence>
<organism evidence="7 8">
    <name type="scientific">Solanum bulbocastanum</name>
    <name type="common">Wild potato</name>
    <dbReference type="NCBI Taxonomy" id="147425"/>
    <lineage>
        <taxon>Eukaryota</taxon>
        <taxon>Viridiplantae</taxon>
        <taxon>Streptophyta</taxon>
        <taxon>Embryophyta</taxon>
        <taxon>Tracheophyta</taxon>
        <taxon>Spermatophyta</taxon>
        <taxon>Magnoliopsida</taxon>
        <taxon>eudicotyledons</taxon>
        <taxon>Gunneridae</taxon>
        <taxon>Pentapetalae</taxon>
        <taxon>asterids</taxon>
        <taxon>lamiids</taxon>
        <taxon>Solanales</taxon>
        <taxon>Solanaceae</taxon>
        <taxon>Solanoideae</taxon>
        <taxon>Solaneae</taxon>
        <taxon>Solanum</taxon>
    </lineage>
</organism>
<dbReference type="Pfam" id="PF00023">
    <property type="entry name" value="Ank"/>
    <property type="match status" value="1"/>
</dbReference>
<dbReference type="GO" id="GO:0008270">
    <property type="term" value="F:zinc ion binding"/>
    <property type="evidence" value="ECO:0007669"/>
    <property type="project" value="UniProtKB-KW"/>
</dbReference>
<evidence type="ECO:0000256" key="2">
    <source>
        <dbReference type="ARBA" id="ARBA00023043"/>
    </source>
</evidence>
<dbReference type="Gene3D" id="3.30.40.10">
    <property type="entry name" value="Zinc/RING finger domain, C3HC4 (zinc finger)"/>
    <property type="match status" value="1"/>
</dbReference>
<dbReference type="InterPro" id="IPR036770">
    <property type="entry name" value="Ankyrin_rpt-contain_sf"/>
</dbReference>
<dbReference type="SUPFAM" id="SSF57850">
    <property type="entry name" value="RING/U-box"/>
    <property type="match status" value="1"/>
</dbReference>
<sequence length="501" mass="54293">MGQQQSKGELLYQQVNYGNVEGIKALHREGAGLEWIDKEGKTPLIVACMNPGLYNVAKTLIELGANVDAYRPGRHAGTPLHHAAKRGLEQTVKLLLSHRANALIMNDDCQTPLDVARIKGFSNVVRAIESHICLFSGWLRELYGPGFLELLAPQLLSREVWVVVLPCGSRNLRKPFRLELAIYSAVQDAQPRTIVALWKANMEEPNFSQPDSAVIISDISNIPKRWRRKRGIMPSQLIKSRLQGSRRARIKLTAVRESEKQQLQSFCNACKGIPQVMHPAFPFSSQTPVVPATAPSTTEDVELAMAINASLQSASQQRPTYHENHPGSGTETSIGWINPVEVVSHDGSSFTGASQKASSSGCQVEEACSSGTQVEQVQVLSETSTVVQSMPENLVTASVPTAPPLTDDVIDNGPIHYPSIDSSPIDLPSMTVQNSGAQESKNPDGASSSCVICLDAPVEGACIPCGHMAGCMSCLNEIKGKKWGCPVCRATIDQVIRLYAV</sequence>
<keyword evidence="4" id="KW-0479">Metal-binding</keyword>
<evidence type="ECO:0000256" key="5">
    <source>
        <dbReference type="SAM" id="MobiDB-lite"/>
    </source>
</evidence>
<dbReference type="Pfam" id="PF12796">
    <property type="entry name" value="Ank_2"/>
    <property type="match status" value="1"/>
</dbReference>
<keyword evidence="2 3" id="KW-0040">ANK repeat</keyword>
<dbReference type="CDD" id="cd23129">
    <property type="entry name" value="RING-HC_XBAT35-like"/>
    <property type="match status" value="1"/>
</dbReference>
<dbReference type="PANTHER" id="PTHR24166">
    <property type="entry name" value="ROLLING PEBBLES, ISOFORM B"/>
    <property type="match status" value="1"/>
</dbReference>
<proteinExistence type="predicted"/>
<dbReference type="Gene3D" id="1.25.40.20">
    <property type="entry name" value="Ankyrin repeat-containing domain"/>
    <property type="match status" value="1"/>
</dbReference>
<protein>
    <recommendedName>
        <fullName evidence="6">RING-type domain-containing protein</fullName>
    </recommendedName>
</protein>
<feature type="repeat" description="ANK" evidence="3">
    <location>
        <begin position="39"/>
        <end position="72"/>
    </location>
</feature>
<dbReference type="AlphaFoldDB" id="A0AAN8T5J8"/>
<dbReference type="InterPro" id="IPR002110">
    <property type="entry name" value="Ankyrin_rpt"/>
</dbReference>
<dbReference type="Proteomes" id="UP001371456">
    <property type="component" value="Unassembled WGS sequence"/>
</dbReference>
<keyword evidence="4" id="KW-0863">Zinc-finger</keyword>
<dbReference type="Pfam" id="PF13920">
    <property type="entry name" value="zf-C3HC4_3"/>
    <property type="match status" value="1"/>
</dbReference>
<keyword evidence="8" id="KW-1185">Reference proteome</keyword>